<feature type="binding site" evidence="14">
    <location>
        <position position="437"/>
    </location>
    <ligand>
        <name>Fe cation</name>
        <dbReference type="ChEBI" id="CHEBI:24875"/>
        <note>catalytic</note>
    </ligand>
</feature>
<evidence type="ECO:0000256" key="15">
    <source>
        <dbReference type="SAM" id="MobiDB-lite"/>
    </source>
</evidence>
<evidence type="ECO:0000256" key="6">
    <source>
        <dbReference type="ARBA" id="ARBA00022763"/>
    </source>
</evidence>
<dbReference type="PANTHER" id="PTHR16557:SF10">
    <property type="entry name" value="2-OXOGLUTARATE-DEPENDENT DIOXYGENASE FAMILY PROTEIN"/>
    <property type="match status" value="1"/>
</dbReference>
<dbReference type="GO" id="GO:0035516">
    <property type="term" value="F:broad specificity oxidative DNA demethylase activity"/>
    <property type="evidence" value="ECO:0007669"/>
    <property type="project" value="TreeGrafter"/>
</dbReference>
<evidence type="ECO:0000256" key="14">
    <source>
        <dbReference type="PIRSR" id="PIRSR604574-2"/>
    </source>
</evidence>
<keyword evidence="7 17" id="KW-0223">Dioxygenase</keyword>
<dbReference type="GO" id="GO:0006281">
    <property type="term" value="P:DNA repair"/>
    <property type="evidence" value="ECO:0007669"/>
    <property type="project" value="UniProtKB-KW"/>
</dbReference>
<evidence type="ECO:0000313" key="18">
    <source>
        <dbReference type="Proteomes" id="UP000241394"/>
    </source>
</evidence>
<evidence type="ECO:0000256" key="8">
    <source>
        <dbReference type="ARBA" id="ARBA00023002"/>
    </source>
</evidence>
<organism evidence="17 18">
    <name type="scientific">Actinidia chinensis var. chinensis</name>
    <name type="common">Chinese soft-hair kiwi</name>
    <dbReference type="NCBI Taxonomy" id="1590841"/>
    <lineage>
        <taxon>Eukaryota</taxon>
        <taxon>Viridiplantae</taxon>
        <taxon>Streptophyta</taxon>
        <taxon>Embryophyta</taxon>
        <taxon>Tracheophyta</taxon>
        <taxon>Spermatophyta</taxon>
        <taxon>Magnoliopsida</taxon>
        <taxon>eudicotyledons</taxon>
        <taxon>Gunneridae</taxon>
        <taxon>Pentapetalae</taxon>
        <taxon>asterids</taxon>
        <taxon>Ericales</taxon>
        <taxon>Actinidiaceae</taxon>
        <taxon>Actinidia</taxon>
    </lineage>
</organism>
<feature type="binding site" evidence="14">
    <location>
        <position position="377"/>
    </location>
    <ligand>
        <name>Fe cation</name>
        <dbReference type="ChEBI" id="CHEBI:24875"/>
        <note>catalytic</note>
    </ligand>
</feature>
<dbReference type="PROSITE" id="PS51471">
    <property type="entry name" value="FE2OG_OXY"/>
    <property type="match status" value="1"/>
</dbReference>
<evidence type="ECO:0000256" key="2">
    <source>
        <dbReference type="ARBA" id="ARBA00004496"/>
    </source>
</evidence>
<evidence type="ECO:0000256" key="4">
    <source>
        <dbReference type="ARBA" id="ARBA00022490"/>
    </source>
</evidence>
<dbReference type="Pfam" id="PF13532">
    <property type="entry name" value="2OG-FeII_Oxy_2"/>
    <property type="match status" value="1"/>
</dbReference>
<keyword evidence="8" id="KW-0560">Oxidoreductase</keyword>
<dbReference type="Gramene" id="PSS23866">
    <property type="protein sequence ID" value="PSS23866"/>
    <property type="gene ID" value="CEY00_Acc08721"/>
</dbReference>
<evidence type="ECO:0000256" key="1">
    <source>
        <dbReference type="ARBA" id="ARBA00004123"/>
    </source>
</evidence>
<proteinExistence type="inferred from homology"/>
<reference evidence="18" key="2">
    <citation type="journal article" date="2018" name="BMC Genomics">
        <title>A manually annotated Actinidia chinensis var. chinensis (kiwifruit) genome highlights the challenges associated with draft genomes and gene prediction in plants.</title>
        <authorList>
            <person name="Pilkington S.M."/>
            <person name="Crowhurst R."/>
            <person name="Hilario E."/>
            <person name="Nardozza S."/>
            <person name="Fraser L."/>
            <person name="Peng Y."/>
            <person name="Gunaseelan K."/>
            <person name="Simpson R."/>
            <person name="Tahir J."/>
            <person name="Deroles S.C."/>
            <person name="Templeton K."/>
            <person name="Luo Z."/>
            <person name="Davy M."/>
            <person name="Cheng C."/>
            <person name="McNeilage M."/>
            <person name="Scaglione D."/>
            <person name="Liu Y."/>
            <person name="Zhang Q."/>
            <person name="Datson P."/>
            <person name="De Silva N."/>
            <person name="Gardiner S.E."/>
            <person name="Bassett H."/>
            <person name="Chagne D."/>
            <person name="McCallum J."/>
            <person name="Dzierzon H."/>
            <person name="Deng C."/>
            <person name="Wang Y.Y."/>
            <person name="Barron L."/>
            <person name="Manako K."/>
            <person name="Bowen J."/>
            <person name="Foster T.M."/>
            <person name="Erridge Z.A."/>
            <person name="Tiffin H."/>
            <person name="Waite C.N."/>
            <person name="Davies K.M."/>
            <person name="Grierson E.P."/>
            <person name="Laing W.A."/>
            <person name="Kirk R."/>
            <person name="Chen X."/>
            <person name="Wood M."/>
            <person name="Montefiori M."/>
            <person name="Brummell D.A."/>
            <person name="Schwinn K.E."/>
            <person name="Catanach A."/>
            <person name="Fullerton C."/>
            <person name="Li D."/>
            <person name="Meiyalaghan S."/>
            <person name="Nieuwenhuizen N."/>
            <person name="Read N."/>
            <person name="Prakash R."/>
            <person name="Hunter D."/>
            <person name="Zhang H."/>
            <person name="McKenzie M."/>
            <person name="Knabel M."/>
            <person name="Harris A."/>
            <person name="Allan A.C."/>
            <person name="Gleave A."/>
            <person name="Chen A."/>
            <person name="Janssen B.J."/>
            <person name="Plunkett B."/>
            <person name="Ampomah-Dwamena C."/>
            <person name="Voogd C."/>
            <person name="Leif D."/>
            <person name="Lafferty D."/>
            <person name="Souleyre E.J.F."/>
            <person name="Varkonyi-Gasic E."/>
            <person name="Gambi F."/>
            <person name="Hanley J."/>
            <person name="Yao J.L."/>
            <person name="Cheung J."/>
            <person name="David K.M."/>
            <person name="Warren B."/>
            <person name="Marsh K."/>
            <person name="Snowden K.C."/>
            <person name="Lin-Wang K."/>
            <person name="Brian L."/>
            <person name="Martinez-Sanchez M."/>
            <person name="Wang M."/>
            <person name="Ileperuma N."/>
            <person name="Macnee N."/>
            <person name="Campin R."/>
            <person name="McAtee P."/>
            <person name="Drummond R.S.M."/>
            <person name="Espley R.V."/>
            <person name="Ireland H.S."/>
            <person name="Wu R."/>
            <person name="Atkinson R.G."/>
            <person name="Karunairetnam S."/>
            <person name="Bulley S."/>
            <person name="Chunkath S."/>
            <person name="Hanley Z."/>
            <person name="Storey R."/>
            <person name="Thrimawithana A.H."/>
            <person name="Thomson S."/>
            <person name="David C."/>
            <person name="Testolin R."/>
            <person name="Huang H."/>
            <person name="Hellens R.P."/>
            <person name="Schaffer R.J."/>
        </authorList>
    </citation>
    <scope>NUCLEOTIDE SEQUENCE [LARGE SCALE GENOMIC DNA]</scope>
    <source>
        <strain evidence="18">cv. Red5</strain>
    </source>
</reference>
<dbReference type="InterPro" id="IPR037151">
    <property type="entry name" value="AlkB-like_sf"/>
</dbReference>
<accession>A0A2R6R8J9</accession>
<dbReference type="Proteomes" id="UP000241394">
    <property type="component" value="Chromosome LG8"/>
</dbReference>
<dbReference type="GO" id="GO:0141131">
    <property type="term" value="F:DNA N6-methyladenine demethylase activity"/>
    <property type="evidence" value="ECO:0007669"/>
    <property type="project" value="UniProtKB-EC"/>
</dbReference>
<comment type="similarity">
    <text evidence="3">Belongs to the alkB family.</text>
</comment>
<dbReference type="SUPFAM" id="SSF51197">
    <property type="entry name" value="Clavaminate synthase-like"/>
    <property type="match status" value="1"/>
</dbReference>
<comment type="caution">
    <text evidence="17">The sequence shown here is derived from an EMBL/GenBank/DDBJ whole genome shotgun (WGS) entry which is preliminary data.</text>
</comment>
<reference evidence="17 18" key="1">
    <citation type="submission" date="2017-07" db="EMBL/GenBank/DDBJ databases">
        <title>An improved, manually edited Actinidia chinensis var. chinensis (kiwifruit) genome highlights the challenges associated with draft genomes and gene prediction in plants.</title>
        <authorList>
            <person name="Pilkington S."/>
            <person name="Crowhurst R."/>
            <person name="Hilario E."/>
            <person name="Nardozza S."/>
            <person name="Fraser L."/>
            <person name="Peng Y."/>
            <person name="Gunaseelan K."/>
            <person name="Simpson R."/>
            <person name="Tahir J."/>
            <person name="Deroles S."/>
            <person name="Templeton K."/>
            <person name="Luo Z."/>
            <person name="Davy M."/>
            <person name="Cheng C."/>
            <person name="Mcneilage M."/>
            <person name="Scaglione D."/>
            <person name="Liu Y."/>
            <person name="Zhang Q."/>
            <person name="Datson P."/>
            <person name="De Silva N."/>
            <person name="Gardiner S."/>
            <person name="Bassett H."/>
            <person name="Chagne D."/>
            <person name="Mccallum J."/>
            <person name="Dzierzon H."/>
            <person name="Deng C."/>
            <person name="Wang Y.-Y."/>
            <person name="Barron N."/>
            <person name="Manako K."/>
            <person name="Bowen J."/>
            <person name="Foster T."/>
            <person name="Erridge Z."/>
            <person name="Tiffin H."/>
            <person name="Waite C."/>
            <person name="Davies K."/>
            <person name="Grierson E."/>
            <person name="Laing W."/>
            <person name="Kirk R."/>
            <person name="Chen X."/>
            <person name="Wood M."/>
            <person name="Montefiori M."/>
            <person name="Brummell D."/>
            <person name="Schwinn K."/>
            <person name="Catanach A."/>
            <person name="Fullerton C."/>
            <person name="Li D."/>
            <person name="Meiyalaghan S."/>
            <person name="Nieuwenhuizen N."/>
            <person name="Read N."/>
            <person name="Prakash R."/>
            <person name="Hunter D."/>
            <person name="Zhang H."/>
            <person name="Mckenzie M."/>
            <person name="Knabel M."/>
            <person name="Harris A."/>
            <person name="Allan A."/>
            <person name="Chen A."/>
            <person name="Janssen B."/>
            <person name="Plunkett B."/>
            <person name="Dwamena C."/>
            <person name="Voogd C."/>
            <person name="Leif D."/>
            <person name="Lafferty D."/>
            <person name="Souleyre E."/>
            <person name="Varkonyi-Gasic E."/>
            <person name="Gambi F."/>
            <person name="Hanley J."/>
            <person name="Yao J.-L."/>
            <person name="Cheung J."/>
            <person name="David K."/>
            <person name="Warren B."/>
            <person name="Marsh K."/>
            <person name="Snowden K."/>
            <person name="Lin-Wang K."/>
            <person name="Brian L."/>
            <person name="Martinez-Sanchez M."/>
            <person name="Wang M."/>
            <person name="Ileperuma N."/>
            <person name="Macnee N."/>
            <person name="Campin R."/>
            <person name="Mcatee P."/>
            <person name="Drummond R."/>
            <person name="Espley R."/>
            <person name="Ireland H."/>
            <person name="Wu R."/>
            <person name="Atkinson R."/>
            <person name="Karunairetnam S."/>
            <person name="Bulley S."/>
            <person name="Chunkath S."/>
            <person name="Hanley Z."/>
            <person name="Storey R."/>
            <person name="Thrimawithana A."/>
            <person name="Thomson S."/>
            <person name="David C."/>
            <person name="Testolin R."/>
        </authorList>
    </citation>
    <scope>NUCLEOTIDE SEQUENCE [LARGE SCALE GENOMIC DNA]</scope>
    <source>
        <strain evidence="18">cv. Red5</strain>
        <tissue evidence="17">Young leaf</tissue>
    </source>
</reference>
<evidence type="ECO:0000256" key="11">
    <source>
        <dbReference type="ARBA" id="ARBA00023242"/>
    </source>
</evidence>
<evidence type="ECO:0000256" key="5">
    <source>
        <dbReference type="ARBA" id="ARBA00022723"/>
    </source>
</evidence>
<evidence type="ECO:0000256" key="10">
    <source>
        <dbReference type="ARBA" id="ARBA00023204"/>
    </source>
</evidence>
<comment type="cofactor">
    <cofactor evidence="14">
        <name>Fe(2+)</name>
        <dbReference type="ChEBI" id="CHEBI:29033"/>
    </cofactor>
    <text evidence="14">Binds 1 Fe(2+) ion per subunit.</text>
</comment>
<dbReference type="OrthoDB" id="6614653at2759"/>
<keyword evidence="18" id="KW-1185">Reference proteome</keyword>
<dbReference type="GO" id="GO:0035513">
    <property type="term" value="P:oxidative RNA demethylation"/>
    <property type="evidence" value="ECO:0007669"/>
    <property type="project" value="TreeGrafter"/>
</dbReference>
<dbReference type="GO" id="GO:0008198">
    <property type="term" value="F:ferrous iron binding"/>
    <property type="evidence" value="ECO:0007669"/>
    <property type="project" value="TreeGrafter"/>
</dbReference>
<gene>
    <name evidence="17" type="ORF">CEY00_Acc08721</name>
</gene>
<feature type="domain" description="Fe2OG dioxygenase" evidence="16">
    <location>
        <begin position="359"/>
        <end position="469"/>
    </location>
</feature>
<name>A0A2R6R8J9_ACTCC</name>
<dbReference type="SMR" id="A0A2R6R8J9"/>
<feature type="region of interest" description="Disordered" evidence="15">
    <location>
        <begin position="43"/>
        <end position="74"/>
    </location>
</feature>
<comment type="subcellular location">
    <subcellularLocation>
        <location evidence="2">Cytoplasm</location>
    </subcellularLocation>
    <subcellularLocation>
        <location evidence="1">Nucleus</location>
    </subcellularLocation>
</comment>
<keyword evidence="4" id="KW-0963">Cytoplasm</keyword>
<sequence>MIQIQLCKLLKSRLFCSSSCATPRIPSIYCQFSRQFSFPGKMRGGRNSLLPRESGNRRETVGVDGISPGAKGGYSHVRRETLQPKIDDIVSGHSVIPVGSDTLYEEEFPPLSASIGTSCKAKRRTKIDLGAQPDRRIEQTQGDISATQLSPVPNVRNREDESCLPTSFGKKRLPPIKRHEYRQTHNGYLAGDGKTDSATEALPVLEPFDICLSKIGRSSIMKASLNAKNIEKEIGIEHSMERTCQVLRPGMVLLKSYITLHEQVQVVKMCRELGIGPGGFYQPGYNDGAKLRLQMMCLGQDWDPQTRRYQNQRRIDGSKPPAIPHDFILLVEKAIQDSHAFIEENYGVSNEEYKFPHMSPDVCIVNFYTTRGRLGLHQDRDESKESLGKGLPVVSFSVGDSAEFLYGEHRDLQKAENVLLESGDVLIFGGKSRHIFHGVLSIIPDSAPPALFEEAELRPGRLNLTFRQY</sequence>
<dbReference type="PANTHER" id="PTHR16557">
    <property type="entry name" value="ALKYLATED DNA REPAIR PROTEIN ALKB-RELATED"/>
    <property type="match status" value="1"/>
</dbReference>
<dbReference type="FunFam" id="2.60.120.590:FF:000013">
    <property type="entry name" value="2-oxoglutarate-dependent dioxygenase family protein"/>
    <property type="match status" value="1"/>
</dbReference>
<dbReference type="AlphaFoldDB" id="A0A2R6R8J9"/>
<dbReference type="OMA" id="RSRHIFH"/>
<dbReference type="InterPro" id="IPR004574">
    <property type="entry name" value="Alkb"/>
</dbReference>
<keyword evidence="11" id="KW-0539">Nucleus</keyword>
<feature type="binding site" evidence="14">
    <location>
        <position position="379"/>
    </location>
    <ligand>
        <name>Fe cation</name>
        <dbReference type="ChEBI" id="CHEBI:24875"/>
        <note>catalytic</note>
    </ligand>
</feature>
<evidence type="ECO:0000256" key="9">
    <source>
        <dbReference type="ARBA" id="ARBA00023004"/>
    </source>
</evidence>
<evidence type="ECO:0000313" key="17">
    <source>
        <dbReference type="EMBL" id="PSS23866.1"/>
    </source>
</evidence>
<dbReference type="InterPro" id="IPR005123">
    <property type="entry name" value="Oxoglu/Fe-dep_dioxygenase_dom"/>
</dbReference>
<comment type="catalytic activity">
    <reaction evidence="12">
        <text>an N(6)-methyl-2'-deoxyadenosine in DNA + 2-oxoglutarate + O2 = a 2'-deoxyadenosine in DNA + formaldehyde + succinate + CO2</text>
        <dbReference type="Rhea" id="RHEA:49524"/>
        <dbReference type="Rhea" id="RHEA-COMP:12418"/>
        <dbReference type="Rhea" id="RHEA-COMP:12419"/>
        <dbReference type="ChEBI" id="CHEBI:15379"/>
        <dbReference type="ChEBI" id="CHEBI:16526"/>
        <dbReference type="ChEBI" id="CHEBI:16810"/>
        <dbReference type="ChEBI" id="CHEBI:16842"/>
        <dbReference type="ChEBI" id="CHEBI:30031"/>
        <dbReference type="ChEBI" id="CHEBI:90615"/>
        <dbReference type="ChEBI" id="CHEBI:90616"/>
        <dbReference type="EC" id="1.14.11.51"/>
    </reaction>
    <physiologicalReaction direction="left-to-right" evidence="12">
        <dbReference type="Rhea" id="RHEA:49525"/>
    </physiologicalReaction>
</comment>
<evidence type="ECO:0000256" key="13">
    <source>
        <dbReference type="ARBA" id="ARBA00066586"/>
    </source>
</evidence>
<dbReference type="STRING" id="1590841.A0A2R6R8J9"/>
<dbReference type="Gene3D" id="2.60.120.590">
    <property type="entry name" value="Alpha-ketoglutarate-dependent dioxygenase AlkB-like"/>
    <property type="match status" value="1"/>
</dbReference>
<dbReference type="GO" id="GO:0005737">
    <property type="term" value="C:cytoplasm"/>
    <property type="evidence" value="ECO:0007669"/>
    <property type="project" value="UniProtKB-SubCell"/>
</dbReference>
<evidence type="ECO:0000256" key="7">
    <source>
        <dbReference type="ARBA" id="ARBA00022964"/>
    </source>
</evidence>
<dbReference type="GO" id="GO:0005634">
    <property type="term" value="C:nucleus"/>
    <property type="evidence" value="ECO:0007669"/>
    <property type="project" value="UniProtKB-SubCell"/>
</dbReference>
<dbReference type="EMBL" id="NKQK01000008">
    <property type="protein sequence ID" value="PSS23866.1"/>
    <property type="molecule type" value="Genomic_DNA"/>
</dbReference>
<dbReference type="InterPro" id="IPR027450">
    <property type="entry name" value="AlkB-like"/>
</dbReference>
<evidence type="ECO:0000259" key="16">
    <source>
        <dbReference type="PROSITE" id="PS51471"/>
    </source>
</evidence>
<dbReference type="EC" id="1.14.11.51" evidence="13"/>
<dbReference type="InParanoid" id="A0A2R6R8J9"/>
<keyword evidence="9 14" id="KW-0408">Iron</keyword>
<evidence type="ECO:0000256" key="12">
    <source>
        <dbReference type="ARBA" id="ARBA00052047"/>
    </source>
</evidence>
<keyword evidence="6" id="KW-0227">DNA damage</keyword>
<evidence type="ECO:0000256" key="3">
    <source>
        <dbReference type="ARBA" id="ARBA00007879"/>
    </source>
</evidence>
<dbReference type="GO" id="GO:0035515">
    <property type="term" value="F:oxidative RNA demethylase activity"/>
    <property type="evidence" value="ECO:0007669"/>
    <property type="project" value="TreeGrafter"/>
</dbReference>
<dbReference type="FunCoup" id="A0A2R6R8J9">
    <property type="interactions" value="20"/>
</dbReference>
<protein>
    <recommendedName>
        <fullName evidence="13">DNA N(6)-methyladenine demethylase</fullName>
        <ecNumber evidence="13">1.14.11.51</ecNumber>
    </recommendedName>
</protein>
<keyword evidence="10" id="KW-0234">DNA repair</keyword>
<keyword evidence="5 14" id="KW-0479">Metal-binding</keyword>